<gene>
    <name evidence="1" type="ORF">QAD02_002198</name>
</gene>
<evidence type="ECO:0000313" key="2">
    <source>
        <dbReference type="Proteomes" id="UP001239111"/>
    </source>
</evidence>
<comment type="caution">
    <text evidence="1">The sequence shown here is derived from an EMBL/GenBank/DDBJ whole genome shotgun (WGS) entry which is preliminary data.</text>
</comment>
<accession>A0ACC2NKU8</accession>
<protein>
    <submittedName>
        <fullName evidence="1">Uncharacterized protein</fullName>
    </submittedName>
</protein>
<keyword evidence="2" id="KW-1185">Reference proteome</keyword>
<dbReference type="EMBL" id="CM056743">
    <property type="protein sequence ID" value="KAJ8670939.1"/>
    <property type="molecule type" value="Genomic_DNA"/>
</dbReference>
<sequence length="261" mass="30998">MRVKSQPGEKVEVRRKEKVEQTRALSDNILKIMAEEEMNRLKRKMERMEGRIATQEKRIRTLEAKIEEKGARIKDYSDSESEQEDLNNNEKEKVNRNTQLMKSVVIPTETKNRMEEKETKQATNKYKIVIRKGITWIREEISYWIRRVTGYGTRAYVLEELSKKNITTNKGAWVLKTDKKNLKDKLLSTMIKKGEKAYVVEEFMNATQRWKEKEKRKGLQAMTDNGYTIKEEKGRIQAIKGKKIYEMKWNDNINKYVTSNY</sequence>
<organism evidence="1 2">
    <name type="scientific">Eretmocerus hayati</name>
    <dbReference type="NCBI Taxonomy" id="131215"/>
    <lineage>
        <taxon>Eukaryota</taxon>
        <taxon>Metazoa</taxon>
        <taxon>Ecdysozoa</taxon>
        <taxon>Arthropoda</taxon>
        <taxon>Hexapoda</taxon>
        <taxon>Insecta</taxon>
        <taxon>Pterygota</taxon>
        <taxon>Neoptera</taxon>
        <taxon>Endopterygota</taxon>
        <taxon>Hymenoptera</taxon>
        <taxon>Apocrita</taxon>
        <taxon>Proctotrupomorpha</taxon>
        <taxon>Chalcidoidea</taxon>
        <taxon>Aphelinidae</taxon>
        <taxon>Aphelininae</taxon>
        <taxon>Eretmocerus</taxon>
    </lineage>
</organism>
<proteinExistence type="predicted"/>
<evidence type="ECO:0000313" key="1">
    <source>
        <dbReference type="EMBL" id="KAJ8670939.1"/>
    </source>
</evidence>
<reference evidence="1" key="1">
    <citation type="submission" date="2023-04" db="EMBL/GenBank/DDBJ databases">
        <title>A chromosome-level genome assembly of the parasitoid wasp Eretmocerus hayati.</title>
        <authorList>
            <person name="Zhong Y."/>
            <person name="Liu S."/>
            <person name="Liu Y."/>
        </authorList>
    </citation>
    <scope>NUCLEOTIDE SEQUENCE</scope>
    <source>
        <strain evidence="1">ZJU_SS_LIU_2023</strain>
    </source>
</reference>
<dbReference type="Proteomes" id="UP001239111">
    <property type="component" value="Chromosome 3"/>
</dbReference>
<name>A0ACC2NKU8_9HYME</name>